<dbReference type="SMART" id="SM00225">
    <property type="entry name" value="BTB"/>
    <property type="match status" value="1"/>
</dbReference>
<dbReference type="Proteomes" id="UP000519225">
    <property type="component" value="Unassembled WGS sequence"/>
</dbReference>
<feature type="compositionally biased region" description="Low complexity" evidence="3">
    <location>
        <begin position="45"/>
        <end position="59"/>
    </location>
</feature>
<evidence type="ECO:0000256" key="1">
    <source>
        <dbReference type="ARBA" id="ARBA00022441"/>
    </source>
</evidence>
<dbReference type="InterPro" id="IPR015915">
    <property type="entry name" value="Kelch-typ_b-propeller"/>
</dbReference>
<gene>
    <name evidence="5" type="primary">Klhl29</name>
    <name evidence="5" type="ORF">PLUSOC_R09801</name>
</gene>
<dbReference type="PROSITE" id="PS50097">
    <property type="entry name" value="BTB"/>
    <property type="match status" value="1"/>
</dbReference>
<dbReference type="FunFam" id="1.25.40.420:FF:000001">
    <property type="entry name" value="Kelch-like family member 12"/>
    <property type="match status" value="1"/>
</dbReference>
<dbReference type="PANTHER" id="PTHR45632">
    <property type="entry name" value="LD33804P"/>
    <property type="match status" value="1"/>
</dbReference>
<evidence type="ECO:0000256" key="2">
    <source>
        <dbReference type="ARBA" id="ARBA00022737"/>
    </source>
</evidence>
<dbReference type="Gene3D" id="3.30.710.10">
    <property type="entry name" value="Potassium Channel Kv1.1, Chain A"/>
    <property type="match status" value="1"/>
</dbReference>
<comment type="caution">
    <text evidence="5">The sequence shown here is derived from an EMBL/GenBank/DDBJ whole genome shotgun (WGS) entry which is preliminary data.</text>
</comment>
<sequence length="837" mass="91742">QASSRLPFEKTLPSIEMSRHHSRFERDYRAGWDRRDWSSNGNHVSSTNCSSAASTNSNNRPGLLPLPIVPSRLPTPATAACTTVNSDVITSLVANSSPASTTKTPCISKTENQPQGLATSVRWGQTPINQSTPWDTDEPPSKQMRENENPGAAPWVTTVAAGSQPALITHSYGMTQPPTFSPAANVQAPVIGVTPSLPPHVTPQLPLMPAHYQLQPQPSQPLSNMVVNLQSQPLYTNSQPLSMSSMSGVGPVAHPGPGAVGNGHLACPMLPGRAGRRRGRGGRRIPPPPGASPAALFVPAGPAAASRLRAFPRRVAFVSGWRQKKQGVRKREDEPWVEMLKELNQQRRAKEFTDLKIIVEGKEFEVHQNVLASCSLYFKDLIKRSPRDSSRSGEKLELAMSNLTADVLELLLEFVYTGSLIIDSANAKTLLEAASKFQFHTFCKVCVSFLEKQLTASNCLGILAMAEAMQCTELYNMAKAYALQIFPEVANQEEILNISKDDFISYMSNDSLNTKAEELVYETVIKWIKKDAAIRAQYAAELLAVVRLPFIHPSYLLNVVDNEELIKSSEACRDLVNEAKRYHMLPHARQEMQTPRTRPRLSAGVAEVIVLVGGRQMIGMNQRALTAVTCLNPQNNKWYPLASLPFYDREFFSVVSAGDNIYLSGGMESGVTLADVWCYMSLLDNWNLVSRMTVPRCRHNSLVYDGKIYTIGGVGVAGNVDHVERYDTITNQWETIAPLPKAVHSAAATVCGGKIYVFGGVNEAGRAAGVLQSYIPQTNSWSFIESPMIDNKYAPAVTLNGFIFILGGAYARATTIYDPEKGNIKAGPNMNHSRQFC</sequence>
<organism evidence="5 6">
    <name type="scientific">Pluvianellus socialis</name>
    <name type="common">Magellanic plover</name>
    <dbReference type="NCBI Taxonomy" id="227228"/>
    <lineage>
        <taxon>Eukaryota</taxon>
        <taxon>Metazoa</taxon>
        <taxon>Chordata</taxon>
        <taxon>Craniata</taxon>
        <taxon>Vertebrata</taxon>
        <taxon>Euteleostomi</taxon>
        <taxon>Archelosauria</taxon>
        <taxon>Archosauria</taxon>
        <taxon>Dinosauria</taxon>
        <taxon>Saurischia</taxon>
        <taxon>Theropoda</taxon>
        <taxon>Coelurosauria</taxon>
        <taxon>Aves</taxon>
        <taxon>Neognathae</taxon>
        <taxon>Neoaves</taxon>
        <taxon>Charadriiformes</taxon>
        <taxon>Charadriidae</taxon>
        <taxon>Pluvianellus</taxon>
    </lineage>
</organism>
<dbReference type="PANTHER" id="PTHR45632:SF30">
    <property type="entry name" value="BTB DOMAIN-CONTAINING PROTEIN"/>
    <property type="match status" value="1"/>
</dbReference>
<dbReference type="CDD" id="cd18468">
    <property type="entry name" value="BACK_KLHL29_KBTBD9"/>
    <property type="match status" value="1"/>
</dbReference>
<evidence type="ECO:0000313" key="5">
    <source>
        <dbReference type="EMBL" id="NXT57769.1"/>
    </source>
</evidence>
<dbReference type="InterPro" id="IPR006652">
    <property type="entry name" value="Kelch_1"/>
</dbReference>
<evidence type="ECO:0000259" key="4">
    <source>
        <dbReference type="PROSITE" id="PS50097"/>
    </source>
</evidence>
<dbReference type="Pfam" id="PF00651">
    <property type="entry name" value="BTB"/>
    <property type="match status" value="1"/>
</dbReference>
<protein>
    <submittedName>
        <fullName evidence="5">KLH29 protein</fullName>
    </submittedName>
</protein>
<keyword evidence="2" id="KW-0677">Repeat</keyword>
<feature type="region of interest" description="Disordered" evidence="3">
    <location>
        <begin position="275"/>
        <end position="294"/>
    </location>
</feature>
<dbReference type="SMART" id="SM00612">
    <property type="entry name" value="Kelch"/>
    <property type="match status" value="4"/>
</dbReference>
<feature type="compositionally biased region" description="Polar residues" evidence="3">
    <location>
        <begin position="96"/>
        <end position="134"/>
    </location>
</feature>
<dbReference type="Gene3D" id="2.120.10.80">
    <property type="entry name" value="Kelch-type beta propeller"/>
    <property type="match status" value="1"/>
</dbReference>
<dbReference type="InterPro" id="IPR011333">
    <property type="entry name" value="SKP1/BTB/POZ_sf"/>
</dbReference>
<evidence type="ECO:0000313" key="6">
    <source>
        <dbReference type="Proteomes" id="UP000519225"/>
    </source>
</evidence>
<feature type="region of interest" description="Disordered" evidence="3">
    <location>
        <begin position="96"/>
        <end position="149"/>
    </location>
</feature>
<dbReference type="AlphaFoldDB" id="A0A7L3DQJ2"/>
<dbReference type="Pfam" id="PF07707">
    <property type="entry name" value="BACK"/>
    <property type="match status" value="1"/>
</dbReference>
<dbReference type="InterPro" id="IPR011705">
    <property type="entry name" value="BACK"/>
</dbReference>
<dbReference type="Gene3D" id="1.25.40.420">
    <property type="match status" value="1"/>
</dbReference>
<dbReference type="InterPro" id="IPR056737">
    <property type="entry name" value="Beta-prop_ATRN-MKLN-like"/>
</dbReference>
<feature type="non-terminal residue" evidence="5">
    <location>
        <position position="837"/>
    </location>
</feature>
<keyword evidence="6" id="KW-1185">Reference proteome</keyword>
<feature type="region of interest" description="Disordered" evidence="3">
    <location>
        <begin position="34"/>
        <end position="63"/>
    </location>
</feature>
<dbReference type="SUPFAM" id="SSF117281">
    <property type="entry name" value="Kelch motif"/>
    <property type="match status" value="1"/>
</dbReference>
<dbReference type="EMBL" id="VZTS01027370">
    <property type="protein sequence ID" value="NXT57769.1"/>
    <property type="molecule type" value="Genomic_DNA"/>
</dbReference>
<reference evidence="5 6" key="1">
    <citation type="submission" date="2019-09" db="EMBL/GenBank/DDBJ databases">
        <title>Bird 10,000 Genomes (B10K) Project - Family phase.</title>
        <authorList>
            <person name="Zhang G."/>
        </authorList>
    </citation>
    <scope>NUCLEOTIDE SEQUENCE [LARGE SCALE GENOMIC DNA]</scope>
    <source>
        <strain evidence="5">B10K-DU-012-14</strain>
        <tissue evidence="5">Blood</tissue>
    </source>
</reference>
<evidence type="ECO:0000256" key="3">
    <source>
        <dbReference type="SAM" id="MobiDB-lite"/>
    </source>
</evidence>
<dbReference type="Pfam" id="PF24981">
    <property type="entry name" value="Beta-prop_ATRN-LZTR1"/>
    <property type="match status" value="1"/>
</dbReference>
<dbReference type="SMART" id="SM00875">
    <property type="entry name" value="BACK"/>
    <property type="match status" value="1"/>
</dbReference>
<feature type="domain" description="BTB" evidence="4">
    <location>
        <begin position="353"/>
        <end position="424"/>
    </location>
</feature>
<keyword evidence="1" id="KW-0880">Kelch repeat</keyword>
<dbReference type="CDD" id="cd18258">
    <property type="entry name" value="BTB_POZ_KLHL29_KBTBD9"/>
    <property type="match status" value="1"/>
</dbReference>
<feature type="non-terminal residue" evidence="5">
    <location>
        <position position="1"/>
    </location>
</feature>
<dbReference type="SUPFAM" id="SSF54695">
    <property type="entry name" value="POZ domain"/>
    <property type="match status" value="1"/>
</dbReference>
<proteinExistence type="predicted"/>
<accession>A0A7L3DQJ2</accession>
<dbReference type="InterPro" id="IPR000210">
    <property type="entry name" value="BTB/POZ_dom"/>
</dbReference>
<name>A0A7L3DQJ2_PLUSO</name>
<feature type="compositionally biased region" description="Basic and acidic residues" evidence="3">
    <location>
        <begin position="139"/>
        <end position="148"/>
    </location>
</feature>